<comment type="cofactor">
    <cofactor evidence="14">
        <name>heme b</name>
        <dbReference type="ChEBI" id="CHEBI:60344"/>
    </cofactor>
    <text evidence="14">Binds 1 heme b (iron(II)-protoporphyrin IX) group per subunit.</text>
</comment>
<keyword evidence="6 14" id="KW-0349">Heme</keyword>
<dbReference type="InterPro" id="IPR005265">
    <property type="entry name" value="HemJ-like"/>
</dbReference>
<evidence type="ECO:0000256" key="13">
    <source>
        <dbReference type="ARBA" id="ARBA00048390"/>
    </source>
</evidence>
<evidence type="ECO:0000256" key="4">
    <source>
        <dbReference type="ARBA" id="ARBA00017504"/>
    </source>
</evidence>
<dbReference type="UniPathway" id="UPA00251">
    <property type="reaction ID" value="UER00324"/>
</dbReference>
<keyword evidence="12 14" id="KW-0472">Membrane</keyword>
<dbReference type="AlphaFoldDB" id="A0A193G6T9"/>
<evidence type="ECO:0000256" key="9">
    <source>
        <dbReference type="ARBA" id="ARBA00022989"/>
    </source>
</evidence>
<dbReference type="PANTHER" id="PTHR40255">
    <property type="entry name" value="UPF0093 MEMBRANE PROTEIN SLR1790"/>
    <property type="match status" value="1"/>
</dbReference>
<evidence type="ECO:0000256" key="1">
    <source>
        <dbReference type="ARBA" id="ARBA00004651"/>
    </source>
</evidence>
<comment type="catalytic activity">
    <reaction evidence="13 14">
        <text>protoporphyrinogen IX + 3 A = protoporphyrin IX + 3 AH2</text>
        <dbReference type="Rhea" id="RHEA:62000"/>
        <dbReference type="ChEBI" id="CHEBI:13193"/>
        <dbReference type="ChEBI" id="CHEBI:17499"/>
        <dbReference type="ChEBI" id="CHEBI:57306"/>
        <dbReference type="ChEBI" id="CHEBI:57307"/>
    </reaction>
</comment>
<comment type="pathway">
    <text evidence="2 14">Porphyrin-containing compound metabolism; protoporphyrin-IX biosynthesis; protoporphyrin-IX from protoporphyrinogen-IX: step 1/1.</text>
</comment>
<feature type="transmembrane region" description="Helical" evidence="15">
    <location>
        <begin position="115"/>
        <end position="136"/>
    </location>
</feature>
<keyword evidence="10" id="KW-0560">Oxidoreductase</keyword>
<keyword evidence="9 15" id="KW-1133">Transmembrane helix</keyword>
<dbReference type="Pfam" id="PF03653">
    <property type="entry name" value="UPF0093"/>
    <property type="match status" value="1"/>
</dbReference>
<keyword evidence="8 14" id="KW-0479">Metal-binding</keyword>
<gene>
    <name evidence="16" type="ORF">BAU08_21805</name>
</gene>
<evidence type="ECO:0000313" key="16">
    <source>
        <dbReference type="EMBL" id="ANN74974.1"/>
    </source>
</evidence>
<feature type="transmembrane region" description="Helical" evidence="15">
    <location>
        <begin position="83"/>
        <end position="103"/>
    </location>
</feature>
<comment type="function">
    <text evidence="14">Catalyzes the oxidation of protoporphyrinogen IX to protoporphyrin IX.</text>
</comment>
<dbReference type="STRING" id="463025.BAU08_21805"/>
<dbReference type="PANTHER" id="PTHR40255:SF1">
    <property type="entry name" value="PROTOPORPHYRINOGEN IX OXIDASE"/>
    <property type="match status" value="1"/>
</dbReference>
<feature type="transmembrane region" description="Helical" evidence="15">
    <location>
        <begin position="12"/>
        <end position="34"/>
    </location>
</feature>
<keyword evidence="11 14" id="KW-0408">Iron</keyword>
<keyword evidence="7 15" id="KW-0812">Transmembrane</keyword>
<evidence type="ECO:0000313" key="17">
    <source>
        <dbReference type="Proteomes" id="UP000092213"/>
    </source>
</evidence>
<proteinExistence type="inferred from homology"/>
<name>A0A193G6T9_9BORD</name>
<dbReference type="EC" id="1.3.99.-" evidence="14"/>
<reference evidence="16 17" key="1">
    <citation type="submission" date="2016-06" db="EMBL/GenBank/DDBJ databases">
        <title>Complete genome sequences of Bordetella bronchialis and Bordetella flabilis.</title>
        <authorList>
            <person name="LiPuma J.J."/>
            <person name="Spilker T."/>
        </authorList>
    </citation>
    <scope>NUCLEOTIDE SEQUENCE [LARGE SCALE GENOMIC DNA]</scope>
    <source>
        <strain evidence="16 17">AU17976</strain>
    </source>
</reference>
<evidence type="ECO:0000256" key="11">
    <source>
        <dbReference type="ARBA" id="ARBA00023004"/>
    </source>
</evidence>
<comment type="similarity">
    <text evidence="3 14">Belongs to the HemJ family.</text>
</comment>
<evidence type="ECO:0000256" key="5">
    <source>
        <dbReference type="ARBA" id="ARBA00022475"/>
    </source>
</evidence>
<evidence type="ECO:0000256" key="3">
    <source>
        <dbReference type="ARBA" id="ARBA00006501"/>
    </source>
</evidence>
<sequence length="139" mass="14715">MEFAVLYTWLKVLHVAAALTFVIGVSALSLVLVADAPDASQGKVAAARMRRWYRAVTTPAMLLTWALGIALAVRGHWMAGGWLHAKVACVVLLSAIHGVQAGTLRRRAQGQPAGVWPLTPLIVATATLAILALALAKPF</sequence>
<evidence type="ECO:0000256" key="15">
    <source>
        <dbReference type="SAM" id="Phobius"/>
    </source>
</evidence>
<dbReference type="PIRSF" id="PIRSF004638">
    <property type="entry name" value="UCP004638"/>
    <property type="match status" value="1"/>
</dbReference>
<dbReference type="Proteomes" id="UP000092213">
    <property type="component" value="Chromosome"/>
</dbReference>
<feature type="transmembrane region" description="Helical" evidence="15">
    <location>
        <begin position="55"/>
        <end position="77"/>
    </location>
</feature>
<organism evidence="16 17">
    <name type="scientific">Bordetella bronchialis</name>
    <dbReference type="NCBI Taxonomy" id="463025"/>
    <lineage>
        <taxon>Bacteria</taxon>
        <taxon>Pseudomonadati</taxon>
        <taxon>Pseudomonadota</taxon>
        <taxon>Betaproteobacteria</taxon>
        <taxon>Burkholderiales</taxon>
        <taxon>Alcaligenaceae</taxon>
        <taxon>Bordetella</taxon>
    </lineage>
</organism>
<evidence type="ECO:0000256" key="6">
    <source>
        <dbReference type="ARBA" id="ARBA00022617"/>
    </source>
</evidence>
<evidence type="ECO:0000256" key="12">
    <source>
        <dbReference type="ARBA" id="ARBA00023136"/>
    </source>
</evidence>
<dbReference type="GO" id="GO:0006782">
    <property type="term" value="P:protoporphyrinogen IX biosynthetic process"/>
    <property type="evidence" value="ECO:0007669"/>
    <property type="project" value="UniProtKB-UniRule"/>
</dbReference>
<dbReference type="GO" id="GO:0070818">
    <property type="term" value="F:protoporphyrinogen oxidase activity"/>
    <property type="evidence" value="ECO:0007669"/>
    <property type="project" value="UniProtKB-UniRule"/>
</dbReference>
<evidence type="ECO:0000256" key="8">
    <source>
        <dbReference type="ARBA" id="ARBA00022723"/>
    </source>
</evidence>
<evidence type="ECO:0000256" key="2">
    <source>
        <dbReference type="ARBA" id="ARBA00005073"/>
    </source>
</evidence>
<dbReference type="EMBL" id="CP016171">
    <property type="protein sequence ID" value="ANN74974.1"/>
    <property type="molecule type" value="Genomic_DNA"/>
</dbReference>
<comment type="subcellular location">
    <subcellularLocation>
        <location evidence="1">Cell membrane</location>
        <topology evidence="1">Multi-pass membrane protein</topology>
    </subcellularLocation>
</comment>
<protein>
    <recommendedName>
        <fullName evidence="4 14">Protoporphyrinogen IX oxidase</fullName>
        <ecNumber evidence="14">1.3.99.-</ecNumber>
    </recommendedName>
</protein>
<evidence type="ECO:0000256" key="7">
    <source>
        <dbReference type="ARBA" id="ARBA00022692"/>
    </source>
</evidence>
<evidence type="ECO:0000256" key="10">
    <source>
        <dbReference type="ARBA" id="ARBA00023002"/>
    </source>
</evidence>
<dbReference type="GO" id="GO:0046872">
    <property type="term" value="F:metal ion binding"/>
    <property type="evidence" value="ECO:0007669"/>
    <property type="project" value="UniProtKB-UniRule"/>
</dbReference>
<keyword evidence="5 14" id="KW-1003">Cell membrane</keyword>
<dbReference type="GO" id="GO:0005886">
    <property type="term" value="C:plasma membrane"/>
    <property type="evidence" value="ECO:0007669"/>
    <property type="project" value="UniProtKB-SubCell"/>
</dbReference>
<accession>A0A193G6T9</accession>
<evidence type="ECO:0000256" key="14">
    <source>
        <dbReference type="PIRNR" id="PIRNR004638"/>
    </source>
</evidence>